<sequence>MTIRSYVIGKALSFAESEVAPIHLAEIDGRHYYAFAEKQEYPTGSKAAADEEALALIYKHSQLIKQIKEEAARRILAIAPQWKQQNALADIYLLGKLKTLDEKQTELLQKADGLLQTIQDIRLRSDEIEALFLNGIAVEYLTDQAWDI</sequence>
<accession>M4VKA2</accession>
<dbReference type="Proteomes" id="UP000011932">
    <property type="component" value="Chromosome"/>
</dbReference>
<evidence type="ECO:0000313" key="1">
    <source>
        <dbReference type="EMBL" id="AGH98935.1"/>
    </source>
</evidence>
<dbReference type="AlphaFoldDB" id="M4VKA2"/>
<reference evidence="1 2" key="1">
    <citation type="journal article" date="2013" name="ISME J.">
        <title>By their genes ye shall know them: genomic signatures of predatory bacteria.</title>
        <authorList>
            <person name="Pasternak Z."/>
            <person name="Pietrokovski S."/>
            <person name="Rotem O."/>
            <person name="Gophna U."/>
            <person name="Lurie-Weinberger M.N."/>
            <person name="Jurkevitch E."/>
        </authorList>
    </citation>
    <scope>NUCLEOTIDE SEQUENCE [LARGE SCALE GENOMIC DNA]</scope>
    <source>
        <strain evidence="1">EPB</strain>
    </source>
</reference>
<organism evidence="1 2">
    <name type="scientific">Micavibrio aeruginosavorus EPB</name>
    <dbReference type="NCBI Taxonomy" id="349215"/>
    <lineage>
        <taxon>Bacteria</taxon>
        <taxon>Pseudomonadati</taxon>
        <taxon>Bdellovibrionota</taxon>
        <taxon>Bdellovibrionia</taxon>
        <taxon>Bdellovibrionales</taxon>
        <taxon>Pseudobdellovibrionaceae</taxon>
        <taxon>Micavibrio</taxon>
    </lineage>
</organism>
<dbReference type="STRING" id="349215.A11S_2137"/>
<dbReference type="EMBL" id="CP003538">
    <property type="protein sequence ID" value="AGH98935.1"/>
    <property type="molecule type" value="Genomic_DNA"/>
</dbReference>
<dbReference type="RefSeq" id="WP_015468449.1">
    <property type="nucleotide sequence ID" value="NC_020812.1"/>
</dbReference>
<evidence type="ECO:0000313" key="2">
    <source>
        <dbReference type="Proteomes" id="UP000011932"/>
    </source>
</evidence>
<dbReference type="KEGG" id="man:A11S_2137"/>
<dbReference type="HOGENOM" id="CLU_1756756_0_0_5"/>
<name>M4VKA2_9BACT</name>
<dbReference type="OrthoDB" id="7875638at2"/>
<gene>
    <name evidence="1" type="ORF">A11S_2137</name>
</gene>
<protein>
    <submittedName>
        <fullName evidence="1">Uncharacterized protein</fullName>
    </submittedName>
</protein>
<proteinExistence type="predicted"/>